<name>A0A2T0B0M8_9CLOT</name>
<dbReference type="EMBL" id="PVXO01000068">
    <property type="protein sequence ID" value="PRR77127.1"/>
    <property type="molecule type" value="Genomic_DNA"/>
</dbReference>
<evidence type="ECO:0000313" key="1">
    <source>
        <dbReference type="EMBL" id="PRR77127.1"/>
    </source>
</evidence>
<dbReference type="AlphaFoldDB" id="A0A2T0B0M8"/>
<sequence length="130" mass="14980">MMKIVIFEKGSLDGLPNNYSAYLDSFICNCIKAGDCRLSSIISNYTKDYDISKRPFYFSELYSNYCDNPYENFSPLPTVRLTFSSPYEEIIDAFCKGVKGKTFEVNNIKLKVLDILDMRNEAREELFSLA</sequence>
<gene>
    <name evidence="1" type="ORF">CLLI_25390</name>
</gene>
<accession>A0A2T0B0M8</accession>
<keyword evidence="2" id="KW-1185">Reference proteome</keyword>
<dbReference type="OrthoDB" id="1907253at2"/>
<organism evidence="1 2">
    <name type="scientific">Clostridium liquoris</name>
    <dbReference type="NCBI Taxonomy" id="1289519"/>
    <lineage>
        <taxon>Bacteria</taxon>
        <taxon>Bacillati</taxon>
        <taxon>Bacillota</taxon>
        <taxon>Clostridia</taxon>
        <taxon>Eubacteriales</taxon>
        <taxon>Clostridiaceae</taxon>
        <taxon>Clostridium</taxon>
    </lineage>
</organism>
<protein>
    <submittedName>
        <fullName evidence="1">Uncharacterized protein</fullName>
    </submittedName>
</protein>
<dbReference type="RefSeq" id="WP_106064575.1">
    <property type="nucleotide sequence ID" value="NZ_PVXO01000068.1"/>
</dbReference>
<dbReference type="Proteomes" id="UP000239706">
    <property type="component" value="Unassembled WGS sequence"/>
</dbReference>
<dbReference type="Gene3D" id="3.30.70.1890">
    <property type="match status" value="1"/>
</dbReference>
<dbReference type="InterPro" id="IPR045747">
    <property type="entry name" value="CRISPR-assoc_prot_Cas6_N_sf"/>
</dbReference>
<evidence type="ECO:0000313" key="2">
    <source>
        <dbReference type="Proteomes" id="UP000239706"/>
    </source>
</evidence>
<reference evidence="1 2" key="1">
    <citation type="submission" date="2018-03" db="EMBL/GenBank/DDBJ databases">
        <title>Genome sequence of Clostridium liquoris DSM 100320.</title>
        <authorList>
            <person name="Poehlein A."/>
            <person name="Daniel R."/>
        </authorList>
    </citation>
    <scope>NUCLEOTIDE SEQUENCE [LARGE SCALE GENOMIC DNA]</scope>
    <source>
        <strain evidence="1 2">DSM 100320</strain>
    </source>
</reference>
<proteinExistence type="predicted"/>
<comment type="caution">
    <text evidence="1">The sequence shown here is derived from an EMBL/GenBank/DDBJ whole genome shotgun (WGS) entry which is preliminary data.</text>
</comment>